<dbReference type="SUPFAM" id="SSF51556">
    <property type="entry name" value="Metallo-dependent hydrolases"/>
    <property type="match status" value="1"/>
</dbReference>
<organism evidence="8 9">
    <name type="scientific">Parapedobacter pyrenivorans</name>
    <dbReference type="NCBI Taxonomy" id="1305674"/>
    <lineage>
        <taxon>Bacteria</taxon>
        <taxon>Pseudomonadati</taxon>
        <taxon>Bacteroidota</taxon>
        <taxon>Sphingobacteriia</taxon>
        <taxon>Sphingobacteriales</taxon>
        <taxon>Sphingobacteriaceae</taxon>
        <taxon>Parapedobacter</taxon>
    </lineage>
</organism>
<comment type="catalytic activity">
    <reaction evidence="7">
        <text>aldehydo-D-galacturonate = keto-D-tagaturonate</text>
        <dbReference type="Rhea" id="RHEA:27702"/>
        <dbReference type="ChEBI" id="CHEBI:12952"/>
        <dbReference type="ChEBI" id="CHEBI:17886"/>
    </reaction>
</comment>
<dbReference type="AlphaFoldDB" id="A0A917HX40"/>
<dbReference type="GO" id="GO:0008880">
    <property type="term" value="F:glucuronate isomerase activity"/>
    <property type="evidence" value="ECO:0007669"/>
    <property type="project" value="UniProtKB-UniRule"/>
</dbReference>
<comment type="pathway">
    <text evidence="2 7">Carbohydrate metabolism; pentose and glucuronate interconversion.</text>
</comment>
<dbReference type="NCBIfam" id="NF002794">
    <property type="entry name" value="PRK02925.1"/>
    <property type="match status" value="1"/>
</dbReference>
<dbReference type="InterPro" id="IPR032466">
    <property type="entry name" value="Metal_Hydrolase"/>
</dbReference>
<comment type="similarity">
    <text evidence="3 7">Belongs to the metallo-dependent hydrolases superfamily. Uronate isomerase family.</text>
</comment>
<evidence type="ECO:0000256" key="3">
    <source>
        <dbReference type="ARBA" id="ARBA00008397"/>
    </source>
</evidence>
<protein>
    <recommendedName>
        <fullName evidence="5 7">Uronate isomerase</fullName>
        <ecNumber evidence="4 7">5.3.1.12</ecNumber>
    </recommendedName>
    <alternativeName>
        <fullName evidence="7">Glucuronate isomerase</fullName>
    </alternativeName>
    <alternativeName>
        <fullName evidence="7">Uronic isomerase</fullName>
    </alternativeName>
</protein>
<comment type="catalytic activity">
    <reaction evidence="1 7">
        <text>D-glucuronate = D-fructuronate</text>
        <dbReference type="Rhea" id="RHEA:13049"/>
        <dbReference type="ChEBI" id="CHEBI:58720"/>
        <dbReference type="ChEBI" id="CHEBI:59863"/>
        <dbReference type="EC" id="5.3.1.12"/>
    </reaction>
</comment>
<gene>
    <name evidence="7 8" type="primary">uxaC</name>
    <name evidence="8" type="ORF">GCM10007415_33000</name>
</gene>
<dbReference type="GO" id="GO:0019698">
    <property type="term" value="P:D-galacturonate catabolic process"/>
    <property type="evidence" value="ECO:0007669"/>
    <property type="project" value="TreeGrafter"/>
</dbReference>
<dbReference type="PANTHER" id="PTHR30068">
    <property type="entry name" value="URONATE ISOMERASE"/>
    <property type="match status" value="1"/>
</dbReference>
<dbReference type="EMBL" id="BMER01000003">
    <property type="protein sequence ID" value="GGG95221.1"/>
    <property type="molecule type" value="Genomic_DNA"/>
</dbReference>
<accession>A0A917HX40</accession>
<dbReference type="Pfam" id="PF02614">
    <property type="entry name" value="UxaC"/>
    <property type="match status" value="1"/>
</dbReference>
<evidence type="ECO:0000313" key="8">
    <source>
        <dbReference type="EMBL" id="GGG95221.1"/>
    </source>
</evidence>
<name>A0A917HX40_9SPHI</name>
<dbReference type="EC" id="5.3.1.12" evidence="4 7"/>
<keyword evidence="6 7" id="KW-0413">Isomerase</keyword>
<reference evidence="8" key="1">
    <citation type="journal article" date="2014" name="Int. J. Syst. Evol. Microbiol.">
        <title>Complete genome sequence of Corynebacterium casei LMG S-19264T (=DSM 44701T), isolated from a smear-ripened cheese.</title>
        <authorList>
            <consortium name="US DOE Joint Genome Institute (JGI-PGF)"/>
            <person name="Walter F."/>
            <person name="Albersmeier A."/>
            <person name="Kalinowski J."/>
            <person name="Ruckert C."/>
        </authorList>
    </citation>
    <scope>NUCLEOTIDE SEQUENCE</scope>
    <source>
        <strain evidence="8">CGMCC 1.12195</strain>
    </source>
</reference>
<dbReference type="InterPro" id="IPR003766">
    <property type="entry name" value="Uronate_isomerase"/>
</dbReference>
<evidence type="ECO:0000256" key="1">
    <source>
        <dbReference type="ARBA" id="ARBA00001165"/>
    </source>
</evidence>
<proteinExistence type="inferred from homology"/>
<dbReference type="PANTHER" id="PTHR30068:SF4">
    <property type="entry name" value="URONATE ISOMERASE"/>
    <property type="match status" value="1"/>
</dbReference>
<evidence type="ECO:0000256" key="6">
    <source>
        <dbReference type="ARBA" id="ARBA00023235"/>
    </source>
</evidence>
<reference evidence="8" key="2">
    <citation type="submission" date="2020-09" db="EMBL/GenBank/DDBJ databases">
        <authorList>
            <person name="Sun Q."/>
            <person name="Zhou Y."/>
        </authorList>
    </citation>
    <scope>NUCLEOTIDE SEQUENCE</scope>
    <source>
        <strain evidence="8">CGMCC 1.12195</strain>
    </source>
</reference>
<evidence type="ECO:0000256" key="2">
    <source>
        <dbReference type="ARBA" id="ARBA00004892"/>
    </source>
</evidence>
<keyword evidence="9" id="KW-1185">Reference proteome</keyword>
<evidence type="ECO:0000256" key="4">
    <source>
        <dbReference type="ARBA" id="ARBA00012546"/>
    </source>
</evidence>
<dbReference type="RefSeq" id="WP_188507170.1">
    <property type="nucleotide sequence ID" value="NZ_BMER01000003.1"/>
</dbReference>
<dbReference type="GO" id="GO:0042840">
    <property type="term" value="P:D-glucuronate catabolic process"/>
    <property type="evidence" value="ECO:0007669"/>
    <property type="project" value="TreeGrafter"/>
</dbReference>
<dbReference type="Gene3D" id="1.10.2020.10">
    <property type="entry name" value="uronate isomerase, domain 2, chain A"/>
    <property type="match status" value="1"/>
</dbReference>
<evidence type="ECO:0000256" key="7">
    <source>
        <dbReference type="HAMAP-Rule" id="MF_00675"/>
    </source>
</evidence>
<evidence type="ECO:0000313" key="9">
    <source>
        <dbReference type="Proteomes" id="UP000660862"/>
    </source>
</evidence>
<evidence type="ECO:0000256" key="5">
    <source>
        <dbReference type="ARBA" id="ARBA00020555"/>
    </source>
</evidence>
<dbReference type="Proteomes" id="UP000660862">
    <property type="component" value="Unassembled WGS sequence"/>
</dbReference>
<comment type="caution">
    <text evidence="8">The sequence shown here is derived from an EMBL/GenBank/DDBJ whole genome shotgun (WGS) entry which is preliminary data.</text>
</comment>
<dbReference type="HAMAP" id="MF_00675">
    <property type="entry name" value="UxaC"/>
    <property type="match status" value="1"/>
</dbReference>
<sequence>MKKFLDEHFLLNTKTAQLLYHDYAAKMPIIDYHCHLPPQQIAENTRFENITQVWLNGDHYKWRAMRTNGIDESFITGDRPDREKFRKWAETVPYTLRNPLYHWTHLELQRYFGITDLLTPETADRIFDETREKLQSPAYRVRGLLQRMNVRVICTTDDPLDNLGYHQQLQDEGYEIPVFPAFRPDAAMNLGKPAVFAAYVATLAAVSGRSVTTFADFVAALKTRHDFFAAMGCKVSDHGLEEIYVVDYTEEEIGRIFKKALAGNVVSDMEHRQFKSAMLLLFAQWDAEKGWVQQYHLGALRNNNSRMMHKLGPDTGWDSIGDFRQGSALSKFLDKLDSKDQLAKTILYNLNPADNELMATMVGNFNDGSVAGKIQFGTAWWFLDQKDGMTRQINALSNMGLLSRFLGMITDSRSFLSFPRHEYFRRLLCDLFGTEMENGELPNDTEWVGQVIQDICYNNANAYFGWKT</sequence>
<dbReference type="Gene3D" id="3.20.20.140">
    <property type="entry name" value="Metal-dependent hydrolases"/>
    <property type="match status" value="1"/>
</dbReference>